<sequence length="55" mass="6319">MSLSCSKLVTCPIDSIIPVNIVLSVYLVKFANSKVREFFHLEFKKTLIEKYLIQA</sequence>
<gene>
    <name evidence="1" type="ORF">GCM10022257_09580</name>
</gene>
<name>A0ABP8E9E7_9FLAO</name>
<keyword evidence="2" id="KW-1185">Reference proteome</keyword>
<protein>
    <submittedName>
        <fullName evidence="1">Uncharacterized protein</fullName>
    </submittedName>
</protein>
<proteinExistence type="predicted"/>
<reference evidence="2" key="1">
    <citation type="journal article" date="2019" name="Int. J. Syst. Evol. Microbiol.">
        <title>The Global Catalogue of Microorganisms (GCM) 10K type strain sequencing project: providing services to taxonomists for standard genome sequencing and annotation.</title>
        <authorList>
            <consortium name="The Broad Institute Genomics Platform"/>
            <consortium name="The Broad Institute Genome Sequencing Center for Infectious Disease"/>
            <person name="Wu L."/>
            <person name="Ma J."/>
        </authorList>
    </citation>
    <scope>NUCLEOTIDE SEQUENCE [LARGE SCALE GENOMIC DNA]</scope>
    <source>
        <strain evidence="2">JCM 17452</strain>
    </source>
</reference>
<dbReference type="EMBL" id="BAABAV010000001">
    <property type="protein sequence ID" value="GAA4268857.1"/>
    <property type="molecule type" value="Genomic_DNA"/>
</dbReference>
<dbReference type="Proteomes" id="UP001500027">
    <property type="component" value="Unassembled WGS sequence"/>
</dbReference>
<accession>A0ABP8E9E7</accession>
<organism evidence="1 2">
    <name type="scientific">Hyunsoonleella aestuarii</name>
    <dbReference type="NCBI Taxonomy" id="912802"/>
    <lineage>
        <taxon>Bacteria</taxon>
        <taxon>Pseudomonadati</taxon>
        <taxon>Bacteroidota</taxon>
        <taxon>Flavobacteriia</taxon>
        <taxon>Flavobacteriales</taxon>
        <taxon>Flavobacteriaceae</taxon>
    </lineage>
</organism>
<evidence type="ECO:0000313" key="1">
    <source>
        <dbReference type="EMBL" id="GAA4268857.1"/>
    </source>
</evidence>
<comment type="caution">
    <text evidence="1">The sequence shown here is derived from an EMBL/GenBank/DDBJ whole genome shotgun (WGS) entry which is preliminary data.</text>
</comment>
<evidence type="ECO:0000313" key="2">
    <source>
        <dbReference type="Proteomes" id="UP001500027"/>
    </source>
</evidence>